<dbReference type="GO" id="GO:0046872">
    <property type="term" value="F:metal ion binding"/>
    <property type="evidence" value="ECO:0007669"/>
    <property type="project" value="UniProtKB-KW"/>
</dbReference>
<gene>
    <name evidence="16" type="primary">merT</name>
    <name evidence="16" type="ORF">SHEWBE_1723</name>
</gene>
<keyword evidence="6" id="KW-1003">Cell membrane</keyword>
<name>A0A330LZ91_9GAMM</name>
<dbReference type="Gene3D" id="1.10.287.910">
    <property type="entry name" value="bacterial mercury transporter, merf"/>
    <property type="match status" value="1"/>
</dbReference>
<keyword evidence="10" id="KW-0476">Mercury</keyword>
<keyword evidence="9" id="KW-0479">Metal-binding</keyword>
<keyword evidence="4" id="KW-0813">Transport</keyword>
<organism evidence="16 17">
    <name type="scientific">Shewanella benthica</name>
    <dbReference type="NCBI Taxonomy" id="43661"/>
    <lineage>
        <taxon>Bacteria</taxon>
        <taxon>Pseudomonadati</taxon>
        <taxon>Pseudomonadota</taxon>
        <taxon>Gammaproteobacteria</taxon>
        <taxon>Alteromonadales</taxon>
        <taxon>Shewanellaceae</taxon>
        <taxon>Shewanella</taxon>
    </lineage>
</organism>
<evidence type="ECO:0000256" key="14">
    <source>
        <dbReference type="ARBA" id="ARBA00045720"/>
    </source>
</evidence>
<dbReference type="OrthoDB" id="9813737at2"/>
<reference evidence="17" key="1">
    <citation type="submission" date="2018-06" db="EMBL/GenBank/DDBJ databases">
        <authorList>
            <person name="Cea G.-C."/>
            <person name="William W."/>
        </authorList>
    </citation>
    <scope>NUCLEOTIDE SEQUENCE [LARGE SCALE GENOMIC DNA]</scope>
    <source>
        <strain evidence="17">DB21MT-2</strain>
    </source>
</reference>
<dbReference type="InterPro" id="IPR003457">
    <property type="entry name" value="Transprt_MerT"/>
</dbReference>
<keyword evidence="7" id="KW-0997">Cell inner membrane</keyword>
<evidence type="ECO:0000256" key="11">
    <source>
        <dbReference type="ARBA" id="ARBA00022989"/>
    </source>
</evidence>
<dbReference type="EMBL" id="LS483452">
    <property type="protein sequence ID" value="SQH75689.1"/>
    <property type="molecule type" value="Genomic_DNA"/>
</dbReference>
<evidence type="ECO:0000256" key="6">
    <source>
        <dbReference type="ARBA" id="ARBA00022475"/>
    </source>
</evidence>
<evidence type="ECO:0000256" key="2">
    <source>
        <dbReference type="ARBA" id="ARBA00008224"/>
    </source>
</evidence>
<evidence type="ECO:0000313" key="16">
    <source>
        <dbReference type="EMBL" id="SQH75689.1"/>
    </source>
</evidence>
<dbReference type="RefSeq" id="WP_112352136.1">
    <property type="nucleotide sequence ID" value="NZ_LS483452.1"/>
</dbReference>
<comment type="function">
    <text evidence="14">Involved in mercury resistance. Probably transfers a mercuric ion from the periplasmic Hg(2+)-binding protein MerP to the cytoplasmic mercuric reductase MerA.</text>
</comment>
<protein>
    <recommendedName>
        <fullName evidence="3">Mercuric transport protein MerT</fullName>
    </recommendedName>
    <alternativeName>
        <fullName evidence="13">Mercury ion transport protein</fullName>
    </alternativeName>
</protein>
<dbReference type="Pfam" id="PF02411">
    <property type="entry name" value="MerT"/>
    <property type="match status" value="1"/>
</dbReference>
<evidence type="ECO:0000256" key="15">
    <source>
        <dbReference type="SAM" id="Phobius"/>
    </source>
</evidence>
<evidence type="ECO:0000256" key="1">
    <source>
        <dbReference type="ARBA" id="ARBA00004429"/>
    </source>
</evidence>
<comment type="similarity">
    <text evidence="2">Belongs to the MerT family.</text>
</comment>
<evidence type="ECO:0000313" key="17">
    <source>
        <dbReference type="Proteomes" id="UP000250123"/>
    </source>
</evidence>
<feature type="transmembrane region" description="Helical" evidence="15">
    <location>
        <begin position="61"/>
        <end position="78"/>
    </location>
</feature>
<keyword evidence="11 15" id="KW-1133">Transmembrane helix</keyword>
<dbReference type="GO" id="GO:0005886">
    <property type="term" value="C:plasma membrane"/>
    <property type="evidence" value="ECO:0007669"/>
    <property type="project" value="UniProtKB-SubCell"/>
</dbReference>
<keyword evidence="12 15" id="KW-0472">Membrane</keyword>
<comment type="subcellular location">
    <subcellularLocation>
        <location evidence="1">Cell inner membrane</location>
        <topology evidence="1">Multi-pass membrane protein</topology>
    </subcellularLocation>
</comment>
<evidence type="ECO:0000256" key="12">
    <source>
        <dbReference type="ARBA" id="ARBA00023136"/>
    </source>
</evidence>
<evidence type="ECO:0000256" key="7">
    <source>
        <dbReference type="ARBA" id="ARBA00022519"/>
    </source>
</evidence>
<evidence type="ECO:0000256" key="3">
    <source>
        <dbReference type="ARBA" id="ARBA00017053"/>
    </source>
</evidence>
<dbReference type="KEGG" id="sbk:SHEWBE_1723"/>
<evidence type="ECO:0000256" key="13">
    <source>
        <dbReference type="ARBA" id="ARBA00030934"/>
    </source>
</evidence>
<feature type="transmembrane region" description="Helical" evidence="15">
    <location>
        <begin position="20"/>
        <end position="49"/>
    </location>
</feature>
<evidence type="ECO:0000256" key="9">
    <source>
        <dbReference type="ARBA" id="ARBA00022723"/>
    </source>
</evidence>
<evidence type="ECO:0000256" key="10">
    <source>
        <dbReference type="ARBA" id="ARBA00022914"/>
    </source>
</evidence>
<keyword evidence="5" id="KW-0475">Mercuric resistance</keyword>
<evidence type="ECO:0000256" key="5">
    <source>
        <dbReference type="ARBA" id="ARBA00022466"/>
    </source>
</evidence>
<keyword evidence="8 15" id="KW-0812">Transmembrane</keyword>
<sequence>MNTEADDKTLKADSPAWPMVGGVLAAIGASLCCAGPFVLLMLGISGSWISTLAAFDPFRPYFIVLVVGLFLWAGWKVYRPLGQCRPDGFCSVADNRRRYRMVFWLTSLIAAMLVSSPYWLVWLMA</sequence>
<accession>A0A330LZ91</accession>
<evidence type="ECO:0000256" key="8">
    <source>
        <dbReference type="ARBA" id="ARBA00022692"/>
    </source>
</evidence>
<feature type="transmembrane region" description="Helical" evidence="15">
    <location>
        <begin position="99"/>
        <end position="120"/>
    </location>
</feature>
<dbReference type="GO" id="GO:0015097">
    <property type="term" value="F:mercury ion transmembrane transporter activity"/>
    <property type="evidence" value="ECO:0007669"/>
    <property type="project" value="InterPro"/>
</dbReference>
<proteinExistence type="inferred from homology"/>
<dbReference type="AlphaFoldDB" id="A0A330LZ91"/>
<evidence type="ECO:0000256" key="4">
    <source>
        <dbReference type="ARBA" id="ARBA00022448"/>
    </source>
</evidence>
<dbReference type="Proteomes" id="UP000250123">
    <property type="component" value="Chromosome SHEWBE"/>
</dbReference>